<evidence type="ECO:0000313" key="3">
    <source>
        <dbReference type="Proteomes" id="UP001432322"/>
    </source>
</evidence>
<feature type="compositionally biased region" description="Basic and acidic residues" evidence="1">
    <location>
        <begin position="241"/>
        <end position="251"/>
    </location>
</feature>
<feature type="region of interest" description="Disordered" evidence="1">
    <location>
        <begin position="227"/>
        <end position="251"/>
    </location>
</feature>
<keyword evidence="3" id="KW-1185">Reference proteome</keyword>
<reference evidence="2" key="1">
    <citation type="submission" date="2023-10" db="EMBL/GenBank/DDBJ databases">
        <title>Genome assembly of Pristionchus species.</title>
        <authorList>
            <person name="Yoshida K."/>
            <person name="Sommer R.J."/>
        </authorList>
    </citation>
    <scope>NUCLEOTIDE SEQUENCE</scope>
    <source>
        <strain evidence="2">RS5133</strain>
    </source>
</reference>
<proteinExistence type="predicted"/>
<comment type="caution">
    <text evidence="2">The sequence shown here is derived from an EMBL/GenBank/DDBJ whole genome shotgun (WGS) entry which is preliminary data.</text>
</comment>
<name>A0AAV5WSY5_9BILA</name>
<organism evidence="2 3">
    <name type="scientific">Pristionchus fissidentatus</name>
    <dbReference type="NCBI Taxonomy" id="1538716"/>
    <lineage>
        <taxon>Eukaryota</taxon>
        <taxon>Metazoa</taxon>
        <taxon>Ecdysozoa</taxon>
        <taxon>Nematoda</taxon>
        <taxon>Chromadorea</taxon>
        <taxon>Rhabditida</taxon>
        <taxon>Rhabditina</taxon>
        <taxon>Diplogasteromorpha</taxon>
        <taxon>Diplogasteroidea</taxon>
        <taxon>Neodiplogasteridae</taxon>
        <taxon>Pristionchus</taxon>
    </lineage>
</organism>
<dbReference type="EMBL" id="BTSY01000007">
    <property type="protein sequence ID" value="GMT35156.1"/>
    <property type="molecule type" value="Genomic_DNA"/>
</dbReference>
<dbReference type="AlphaFoldDB" id="A0AAV5WSY5"/>
<protein>
    <submittedName>
        <fullName evidence="2">Uncharacterized protein</fullName>
    </submittedName>
</protein>
<gene>
    <name evidence="2" type="ORF">PFISCL1PPCAC_26453</name>
</gene>
<accession>A0AAV5WSY5</accession>
<evidence type="ECO:0000313" key="2">
    <source>
        <dbReference type="EMBL" id="GMT35156.1"/>
    </source>
</evidence>
<evidence type="ECO:0000256" key="1">
    <source>
        <dbReference type="SAM" id="MobiDB-lite"/>
    </source>
</evidence>
<feature type="non-terminal residue" evidence="2">
    <location>
        <position position="1"/>
    </location>
</feature>
<sequence length="251" mass="28813">ENSGSADPLIPLMKPTISRDDIRALAAVRVSLTLFRVKTLVKPWGDMGLHGVGFKAFHGTLSTFLNPWRIHDLDVLPQLNEYERHTFHRISGYFEDQVYEEYGIPHYKTRETQEMINQDKNITSDNAYAEFPGRWTNANEAYNEMSPLERLGATLTAQRVAAERTIAALDHLLTAVKTFEAFYKIARPTVEDEKSITGMESRMSEYEKRILTRLALHFIDEVEKEYGVPHHHSPSEQAMIDQDKVGEFDDQ</sequence>
<dbReference type="Proteomes" id="UP001432322">
    <property type="component" value="Unassembled WGS sequence"/>
</dbReference>